<proteinExistence type="predicted"/>
<evidence type="ECO:0000313" key="2">
    <source>
        <dbReference type="Proteomes" id="UP000009168"/>
    </source>
</evidence>
<protein>
    <submittedName>
        <fullName evidence="1">Tetratricopeptide repeat protein</fullName>
    </submittedName>
</protein>
<dbReference type="HOGENOM" id="CLU_1291293_0_0_1"/>
<dbReference type="KEGG" id="tet:TTHERM_00024370"/>
<dbReference type="EMBL" id="GG662845">
    <property type="protein sequence ID" value="EAR88278.2"/>
    <property type="molecule type" value="Genomic_DNA"/>
</dbReference>
<dbReference type="Gene3D" id="1.25.40.10">
    <property type="entry name" value="Tetratricopeptide repeat domain"/>
    <property type="match status" value="1"/>
</dbReference>
<dbReference type="InterPro" id="IPR019734">
    <property type="entry name" value="TPR_rpt"/>
</dbReference>
<keyword evidence="2" id="KW-1185">Reference proteome</keyword>
<reference evidence="2" key="1">
    <citation type="journal article" date="2006" name="PLoS Biol.">
        <title>Macronuclear genome sequence of the ciliate Tetrahymena thermophila, a model eukaryote.</title>
        <authorList>
            <person name="Eisen J.A."/>
            <person name="Coyne R.S."/>
            <person name="Wu M."/>
            <person name="Wu D."/>
            <person name="Thiagarajan M."/>
            <person name="Wortman J.R."/>
            <person name="Badger J.H."/>
            <person name="Ren Q."/>
            <person name="Amedeo P."/>
            <person name="Jones K.M."/>
            <person name="Tallon L.J."/>
            <person name="Delcher A.L."/>
            <person name="Salzberg S.L."/>
            <person name="Silva J.C."/>
            <person name="Haas B.J."/>
            <person name="Majoros W.H."/>
            <person name="Farzad M."/>
            <person name="Carlton J.M."/>
            <person name="Smith R.K. Jr."/>
            <person name="Garg J."/>
            <person name="Pearlman R.E."/>
            <person name="Karrer K.M."/>
            <person name="Sun L."/>
            <person name="Manning G."/>
            <person name="Elde N.C."/>
            <person name="Turkewitz A.P."/>
            <person name="Asai D.J."/>
            <person name="Wilkes D.E."/>
            <person name="Wang Y."/>
            <person name="Cai H."/>
            <person name="Collins K."/>
            <person name="Stewart B.A."/>
            <person name="Lee S.R."/>
            <person name="Wilamowska K."/>
            <person name="Weinberg Z."/>
            <person name="Ruzzo W.L."/>
            <person name="Wloga D."/>
            <person name="Gaertig J."/>
            <person name="Frankel J."/>
            <person name="Tsao C.-C."/>
            <person name="Gorovsky M.A."/>
            <person name="Keeling P.J."/>
            <person name="Waller R.F."/>
            <person name="Patron N.J."/>
            <person name="Cherry J.M."/>
            <person name="Stover N.A."/>
            <person name="Krieger C.J."/>
            <person name="del Toro C."/>
            <person name="Ryder H.F."/>
            <person name="Williamson S.C."/>
            <person name="Barbeau R.A."/>
            <person name="Hamilton E.P."/>
            <person name="Orias E."/>
        </authorList>
    </citation>
    <scope>NUCLEOTIDE SEQUENCE [LARGE SCALE GENOMIC DNA]</scope>
    <source>
        <strain evidence="2">SB210</strain>
    </source>
</reference>
<dbReference type="SMART" id="SM00028">
    <property type="entry name" value="TPR"/>
    <property type="match status" value="2"/>
</dbReference>
<dbReference type="AlphaFoldDB" id="Q22R44"/>
<name>Q22R44_TETTS</name>
<dbReference type="Pfam" id="PF13181">
    <property type="entry name" value="TPR_8"/>
    <property type="match status" value="1"/>
</dbReference>
<dbReference type="SUPFAM" id="SSF48452">
    <property type="entry name" value="TPR-like"/>
    <property type="match status" value="1"/>
</dbReference>
<dbReference type="RefSeq" id="XP_001008523.2">
    <property type="nucleotide sequence ID" value="XM_001008523.2"/>
</dbReference>
<evidence type="ECO:0000313" key="1">
    <source>
        <dbReference type="EMBL" id="EAR88278.2"/>
    </source>
</evidence>
<accession>Q22R44</accession>
<dbReference type="InterPro" id="IPR011990">
    <property type="entry name" value="TPR-like_helical_dom_sf"/>
</dbReference>
<dbReference type="InParanoid" id="Q22R44"/>
<organism evidence="1 2">
    <name type="scientific">Tetrahymena thermophila (strain SB210)</name>
    <dbReference type="NCBI Taxonomy" id="312017"/>
    <lineage>
        <taxon>Eukaryota</taxon>
        <taxon>Sar</taxon>
        <taxon>Alveolata</taxon>
        <taxon>Ciliophora</taxon>
        <taxon>Intramacronucleata</taxon>
        <taxon>Oligohymenophorea</taxon>
        <taxon>Hymenostomatida</taxon>
        <taxon>Tetrahymenina</taxon>
        <taxon>Tetrahymenidae</taxon>
        <taxon>Tetrahymena</taxon>
    </lineage>
</organism>
<gene>
    <name evidence="1" type="ORF">TTHERM_00024370</name>
</gene>
<sequence>MGQSQFKKEQQECLELIKNQKFLESLQFLENMENNNNNQVNIREFVSFQKGLCYMGLNKHVQAIECFEKCYDVQSKINICQILMKINKFDKAKSLLQELNRNSENNSLILQLNGSYLLFADKNYQEAAQKFEQSLALNETFQRSQREYCFVFIVLKKLSRFYHNS</sequence>
<dbReference type="GeneID" id="7828771"/>
<dbReference type="Proteomes" id="UP000009168">
    <property type="component" value="Unassembled WGS sequence"/>
</dbReference>